<dbReference type="PRINTS" id="PR00419">
    <property type="entry name" value="ADXRDTASE"/>
</dbReference>
<protein>
    <submittedName>
        <fullName evidence="2">NAD(P)/FAD-dependent oxidoreductase</fullName>
    </submittedName>
</protein>
<dbReference type="Pfam" id="PF01593">
    <property type="entry name" value="Amino_oxidase"/>
    <property type="match status" value="1"/>
</dbReference>
<organism evidence="2 3">
    <name type="scientific">Mycolicibacterium austroafricanum</name>
    <name type="common">Mycobacterium austroafricanum</name>
    <dbReference type="NCBI Taxonomy" id="39687"/>
    <lineage>
        <taxon>Bacteria</taxon>
        <taxon>Bacillati</taxon>
        <taxon>Actinomycetota</taxon>
        <taxon>Actinomycetes</taxon>
        <taxon>Mycobacteriales</taxon>
        <taxon>Mycobacteriaceae</taxon>
        <taxon>Mycolicibacterium</taxon>
    </lineage>
</organism>
<proteinExistence type="predicted"/>
<keyword evidence="3" id="KW-1185">Reference proteome</keyword>
<comment type="caution">
    <text evidence="2">The sequence shown here is derived from an EMBL/GenBank/DDBJ whole genome shotgun (WGS) entry which is preliminary data.</text>
</comment>
<accession>A0ABT8HHS1</accession>
<evidence type="ECO:0000313" key="3">
    <source>
        <dbReference type="Proteomes" id="UP001172687"/>
    </source>
</evidence>
<dbReference type="InterPro" id="IPR036188">
    <property type="entry name" value="FAD/NAD-bd_sf"/>
</dbReference>
<dbReference type="PANTHER" id="PTHR21197">
    <property type="entry name" value="UDP-GALACTOPYRANOSE MUTASE"/>
    <property type="match status" value="1"/>
</dbReference>
<dbReference type="EMBL" id="JAUHTC010000071">
    <property type="protein sequence ID" value="MDN4520279.1"/>
    <property type="molecule type" value="Genomic_DNA"/>
</dbReference>
<dbReference type="InterPro" id="IPR002937">
    <property type="entry name" value="Amino_oxidase"/>
</dbReference>
<evidence type="ECO:0000259" key="1">
    <source>
        <dbReference type="Pfam" id="PF01593"/>
    </source>
</evidence>
<dbReference type="RefSeq" id="WP_301161618.1">
    <property type="nucleotide sequence ID" value="NZ_JAUHTC010000071.1"/>
</dbReference>
<sequence length="465" mass="52952">MTSPRSPLIIGAGPAGLTAALELMNRGVTPRLYEASAEVGGLARTPTDGDWRIDPGGHRFFTRNEDIMDLWKCLLPHDQWLVVGRRSAMLVGGHYVRYPLLGRDLLTQMGYRRGLRGLSSLAWSRLKRNFRLNDRDENFRQWGVGEFGRHWYEMFFDGYVRKTWLTEPEHLTSDWANQRIKPIGWRRSHDSDPASRDVFRYPRLGPGQLWEAAAGTLAHNGVVPRLNSPVTKLGFDGATWTLELADGDTATGDAVFSSMPLRLLVDALEPVPPKHIRAVAAALRHRSLITVAVGVDTRRDIPFNWVYTPGKDFHCGRIQNYRRWSNDLAPRGFDGAFLGFEYFIAPNGDLWKADDEHLTELVTQDLRTLGFGGAAVARVMIVRCEFAYPIYDPVRDRSVVRIRDYLRQQYPSLYPMGRNGMHHYDNQDHAMLSAMRSVARAFGENVDPWQVNTDIGYHEYGLLRK</sequence>
<gene>
    <name evidence="2" type="ORF">QYF68_21005</name>
</gene>
<dbReference type="Proteomes" id="UP001172687">
    <property type="component" value="Unassembled WGS sequence"/>
</dbReference>
<evidence type="ECO:0000313" key="2">
    <source>
        <dbReference type="EMBL" id="MDN4520279.1"/>
    </source>
</evidence>
<feature type="domain" description="Amine oxidase" evidence="1">
    <location>
        <begin position="15"/>
        <end position="372"/>
    </location>
</feature>
<dbReference type="Gene3D" id="3.50.50.60">
    <property type="entry name" value="FAD/NAD(P)-binding domain"/>
    <property type="match status" value="1"/>
</dbReference>
<reference evidence="2" key="1">
    <citation type="submission" date="2023-07" db="EMBL/GenBank/DDBJ databases">
        <title>Degradation of tert-butanol by M. austroafricanum TBA100.</title>
        <authorList>
            <person name="Helbich S."/>
            <person name="Vainshtein Y."/>
        </authorList>
    </citation>
    <scope>NUCLEOTIDE SEQUENCE</scope>
    <source>
        <strain evidence="2">TBA100</strain>
    </source>
</reference>
<dbReference type="SUPFAM" id="SSF51905">
    <property type="entry name" value="FAD/NAD(P)-binding domain"/>
    <property type="match status" value="1"/>
</dbReference>
<dbReference type="NCBIfam" id="NF005547">
    <property type="entry name" value="PRK07208.1-3"/>
    <property type="match status" value="1"/>
</dbReference>
<name>A0ABT8HHS1_MYCAO</name>
<dbReference type="PANTHER" id="PTHR21197:SF0">
    <property type="entry name" value="UDP-GALACTOPYRANOSE MUTASE"/>
    <property type="match status" value="1"/>
</dbReference>